<dbReference type="AlphaFoldDB" id="Q0HYY3"/>
<evidence type="ECO:0000256" key="1">
    <source>
        <dbReference type="ARBA" id="ARBA00013332"/>
    </source>
</evidence>
<organism evidence="12">
    <name type="scientific">Shewanella sp. (strain MR-7)</name>
    <dbReference type="NCBI Taxonomy" id="60481"/>
    <lineage>
        <taxon>Bacteria</taxon>
        <taxon>Pseudomonadati</taxon>
        <taxon>Pseudomonadota</taxon>
        <taxon>Gammaproteobacteria</taxon>
        <taxon>Alteromonadales</taxon>
        <taxon>Shewanellaceae</taxon>
        <taxon>Shewanella</taxon>
    </lineage>
</organism>
<feature type="domain" description="Response regulatory" evidence="10">
    <location>
        <begin position="22"/>
        <end position="136"/>
    </location>
</feature>
<accession>Q0HYY3</accession>
<feature type="domain" description="OmpR/PhoB-type" evidence="11">
    <location>
        <begin position="146"/>
        <end position="245"/>
    </location>
</feature>
<evidence type="ECO:0000256" key="9">
    <source>
        <dbReference type="PROSITE-ProRule" id="PRU01091"/>
    </source>
</evidence>
<dbReference type="SUPFAM" id="SSF52172">
    <property type="entry name" value="CheY-like"/>
    <property type="match status" value="1"/>
</dbReference>
<dbReference type="InterPro" id="IPR016032">
    <property type="entry name" value="Sig_transdc_resp-reg_C-effctor"/>
</dbReference>
<dbReference type="HOGENOM" id="CLU_000445_30_4_6"/>
<dbReference type="GO" id="GO:0005829">
    <property type="term" value="C:cytosol"/>
    <property type="evidence" value="ECO:0007669"/>
    <property type="project" value="TreeGrafter"/>
</dbReference>
<dbReference type="PROSITE" id="PS50110">
    <property type="entry name" value="RESPONSE_REGULATORY"/>
    <property type="match status" value="1"/>
</dbReference>
<dbReference type="Gene3D" id="1.10.10.10">
    <property type="entry name" value="Winged helix-like DNA-binding domain superfamily/Winged helix DNA-binding domain"/>
    <property type="match status" value="1"/>
</dbReference>
<dbReference type="Pfam" id="PF00486">
    <property type="entry name" value="Trans_reg_C"/>
    <property type="match status" value="1"/>
</dbReference>
<evidence type="ECO:0000259" key="11">
    <source>
        <dbReference type="PROSITE" id="PS51755"/>
    </source>
</evidence>
<evidence type="ECO:0000256" key="2">
    <source>
        <dbReference type="ARBA" id="ARBA00022553"/>
    </source>
</evidence>
<name>Q0HYY3_SHESR</name>
<dbReference type="InterPro" id="IPR039420">
    <property type="entry name" value="WalR-like"/>
</dbReference>
<keyword evidence="6" id="KW-0804">Transcription</keyword>
<dbReference type="PANTHER" id="PTHR48111:SF4">
    <property type="entry name" value="DNA-BINDING DUAL TRANSCRIPTIONAL REGULATOR OMPR"/>
    <property type="match status" value="1"/>
</dbReference>
<evidence type="ECO:0000256" key="5">
    <source>
        <dbReference type="ARBA" id="ARBA00023125"/>
    </source>
</evidence>
<evidence type="ECO:0000256" key="8">
    <source>
        <dbReference type="PROSITE-ProRule" id="PRU00169"/>
    </source>
</evidence>
<dbReference type="Gene3D" id="3.40.50.2300">
    <property type="match status" value="1"/>
</dbReference>
<evidence type="ECO:0000313" key="12">
    <source>
        <dbReference type="EMBL" id="ABI41672.1"/>
    </source>
</evidence>
<dbReference type="GO" id="GO:0006355">
    <property type="term" value="P:regulation of DNA-templated transcription"/>
    <property type="evidence" value="ECO:0007669"/>
    <property type="project" value="InterPro"/>
</dbReference>
<sequence length="253" mass="28544">MMPNQPTHNSTFSPFKMEGAVQILLVEDEQDLAQMIMVNLTALNFRVFHAASLHQANALLQAKRIDLVLLDRMLPDGDGLLLCQQLRNDGQQMPVMLLTARDGEADTVLGLESGADDYMTKPFSVLELRARTKALLRRHLSAAPTRQLIEFEGLRIDLDSREVIAFDNPLSLTAKEFDLLTFLARHPQQVFSRTQLLDAVWGYRFDGFEHTVNSHINRLRGKLAHIPGSRELVQTVWGVGYKFTLPSMQAALH</sequence>
<gene>
    <name evidence="12" type="ordered locus">Shewmr7_0669</name>
</gene>
<dbReference type="InterPro" id="IPR001867">
    <property type="entry name" value="OmpR/PhoB-type_DNA-bd"/>
</dbReference>
<feature type="modified residue" description="4-aspartylphosphate" evidence="8">
    <location>
        <position position="71"/>
    </location>
</feature>
<evidence type="ECO:0000256" key="6">
    <source>
        <dbReference type="ARBA" id="ARBA00023163"/>
    </source>
</evidence>
<dbReference type="CDD" id="cd00383">
    <property type="entry name" value="trans_reg_C"/>
    <property type="match status" value="1"/>
</dbReference>
<comment type="function">
    <text evidence="7">This protein is a positive regulator for the phosphate regulon. Transcription of this operon is positively regulated by PhoB and PhoR when phosphate is limited.</text>
</comment>
<reference evidence="12" key="1">
    <citation type="submission" date="2006-08" db="EMBL/GenBank/DDBJ databases">
        <title>Complete sequence of Chromosome1 of Shewanella sp. MR-7.</title>
        <authorList>
            <consortium name="US DOE Joint Genome Institute"/>
            <person name="Copeland A."/>
            <person name="Lucas S."/>
            <person name="Lapidus A."/>
            <person name="Barry K."/>
            <person name="Detter J.C."/>
            <person name="Glavina del Rio T."/>
            <person name="Hammon N."/>
            <person name="Israni S."/>
            <person name="Dalin E."/>
            <person name="Tice H."/>
            <person name="Pitluck S."/>
            <person name="Kiss H."/>
            <person name="Brettin T."/>
            <person name="Bruce D."/>
            <person name="Han C."/>
            <person name="Tapia R."/>
            <person name="Gilna P."/>
            <person name="Schmutz J."/>
            <person name="Larimer F."/>
            <person name="Land M."/>
            <person name="Hauser L."/>
            <person name="Kyrpides N."/>
            <person name="Mikhailova N."/>
            <person name="Nealson K."/>
            <person name="Konstantinidis K."/>
            <person name="Klappenbach J."/>
            <person name="Tiedje J."/>
            <person name="Richardson P."/>
        </authorList>
    </citation>
    <scope>NUCLEOTIDE SEQUENCE</scope>
    <source>
        <strain evidence="12">MR-7</strain>
    </source>
</reference>
<dbReference type="GO" id="GO:0032993">
    <property type="term" value="C:protein-DNA complex"/>
    <property type="evidence" value="ECO:0007669"/>
    <property type="project" value="TreeGrafter"/>
</dbReference>
<evidence type="ECO:0000259" key="10">
    <source>
        <dbReference type="PROSITE" id="PS50110"/>
    </source>
</evidence>
<evidence type="ECO:0000256" key="3">
    <source>
        <dbReference type="ARBA" id="ARBA00023012"/>
    </source>
</evidence>
<dbReference type="GO" id="GO:0000976">
    <property type="term" value="F:transcription cis-regulatory region binding"/>
    <property type="evidence" value="ECO:0007669"/>
    <property type="project" value="TreeGrafter"/>
</dbReference>
<keyword evidence="5 9" id="KW-0238">DNA-binding</keyword>
<dbReference type="Pfam" id="PF00072">
    <property type="entry name" value="Response_reg"/>
    <property type="match status" value="1"/>
</dbReference>
<dbReference type="EMBL" id="CP000444">
    <property type="protein sequence ID" value="ABI41672.1"/>
    <property type="molecule type" value="Genomic_DNA"/>
</dbReference>
<dbReference type="InterPro" id="IPR036388">
    <property type="entry name" value="WH-like_DNA-bd_sf"/>
</dbReference>
<dbReference type="Gene3D" id="6.10.250.690">
    <property type="match status" value="1"/>
</dbReference>
<evidence type="ECO:0000256" key="4">
    <source>
        <dbReference type="ARBA" id="ARBA00023015"/>
    </source>
</evidence>
<dbReference type="GO" id="GO:0000156">
    <property type="term" value="F:phosphorelay response regulator activity"/>
    <property type="evidence" value="ECO:0007669"/>
    <property type="project" value="TreeGrafter"/>
</dbReference>
<proteinExistence type="predicted"/>
<protein>
    <recommendedName>
        <fullName evidence="1">Phosphate regulon transcriptional regulatory protein PhoB</fullName>
    </recommendedName>
</protein>
<dbReference type="SMART" id="SM00862">
    <property type="entry name" value="Trans_reg_C"/>
    <property type="match status" value="1"/>
</dbReference>
<dbReference type="PANTHER" id="PTHR48111">
    <property type="entry name" value="REGULATOR OF RPOS"/>
    <property type="match status" value="1"/>
</dbReference>
<keyword evidence="3" id="KW-0902">Two-component regulatory system</keyword>
<keyword evidence="2 8" id="KW-0597">Phosphoprotein</keyword>
<evidence type="ECO:0000256" key="7">
    <source>
        <dbReference type="ARBA" id="ARBA00024735"/>
    </source>
</evidence>
<dbReference type="SMART" id="SM00448">
    <property type="entry name" value="REC"/>
    <property type="match status" value="1"/>
</dbReference>
<keyword evidence="4" id="KW-0805">Transcription regulation</keyword>
<dbReference type="FunFam" id="1.10.10.10:FF:000018">
    <property type="entry name" value="DNA-binding response regulator ResD"/>
    <property type="match status" value="1"/>
</dbReference>
<dbReference type="InterPro" id="IPR011006">
    <property type="entry name" value="CheY-like_superfamily"/>
</dbReference>
<dbReference type="KEGG" id="shm:Shewmr7_0669"/>
<dbReference type="PROSITE" id="PS51755">
    <property type="entry name" value="OMPR_PHOB"/>
    <property type="match status" value="1"/>
</dbReference>
<dbReference type="CDD" id="cd17574">
    <property type="entry name" value="REC_OmpR"/>
    <property type="match status" value="1"/>
</dbReference>
<feature type="DNA-binding region" description="OmpR/PhoB-type" evidence="9">
    <location>
        <begin position="146"/>
        <end position="245"/>
    </location>
</feature>
<dbReference type="SUPFAM" id="SSF46894">
    <property type="entry name" value="C-terminal effector domain of the bipartite response regulators"/>
    <property type="match status" value="1"/>
</dbReference>
<dbReference type="InterPro" id="IPR001789">
    <property type="entry name" value="Sig_transdc_resp-reg_receiver"/>
</dbReference>